<dbReference type="Proteomes" id="UP001198242">
    <property type="component" value="Unassembled WGS sequence"/>
</dbReference>
<gene>
    <name evidence="13" type="ORF">LKE05_03490</name>
</gene>
<reference evidence="13 14" key="1">
    <citation type="submission" date="2021-10" db="EMBL/GenBank/DDBJ databases">
        <title>Anaerobic single-cell dispensing facilitates the cultivation of human gut bacteria.</title>
        <authorList>
            <person name="Afrizal A."/>
        </authorList>
    </citation>
    <scope>NUCLEOTIDE SEQUENCE [LARGE SCALE GENOMIC DNA]</scope>
    <source>
        <strain evidence="13 14">CLA-AA-H232</strain>
    </source>
</reference>
<feature type="domain" description="SLH" evidence="12">
    <location>
        <begin position="19"/>
        <end position="82"/>
    </location>
</feature>
<dbReference type="InterPro" id="IPR018087">
    <property type="entry name" value="Glyco_hydro_5_CS"/>
</dbReference>
<evidence type="ECO:0000256" key="11">
    <source>
        <dbReference type="SAM" id="SignalP"/>
    </source>
</evidence>
<keyword evidence="11" id="KW-0732">Signal</keyword>
<dbReference type="InterPro" id="IPR017853">
    <property type="entry name" value="GH"/>
</dbReference>
<dbReference type="Pfam" id="PF00150">
    <property type="entry name" value="Cellulase"/>
    <property type="match status" value="1"/>
</dbReference>
<dbReference type="GO" id="GO:0030245">
    <property type="term" value="P:cellulose catabolic process"/>
    <property type="evidence" value="ECO:0007669"/>
    <property type="project" value="UniProtKB-KW"/>
</dbReference>
<proteinExistence type="inferred from homology"/>
<dbReference type="Gene3D" id="3.20.20.80">
    <property type="entry name" value="Glycosidases"/>
    <property type="match status" value="1"/>
</dbReference>
<keyword evidence="6" id="KW-0119">Carbohydrate metabolism</keyword>
<keyword evidence="5" id="KW-0136">Cellulose degradation</keyword>
<evidence type="ECO:0000256" key="10">
    <source>
        <dbReference type="SAM" id="MobiDB-lite"/>
    </source>
</evidence>
<dbReference type="InterPro" id="IPR001547">
    <property type="entry name" value="Glyco_hydro_5"/>
</dbReference>
<evidence type="ECO:0000256" key="4">
    <source>
        <dbReference type="ARBA" id="ARBA00022801"/>
    </source>
</evidence>
<evidence type="ECO:0000256" key="8">
    <source>
        <dbReference type="ARBA" id="ARBA00023326"/>
    </source>
</evidence>
<comment type="catalytic activity">
    <reaction evidence="1">
        <text>Endohydrolysis of (1-&gt;4)-beta-D-glucosidic linkages in cellulose, lichenin and cereal beta-D-glucans.</text>
        <dbReference type="EC" id="3.2.1.4"/>
    </reaction>
</comment>
<keyword evidence="14" id="KW-1185">Reference proteome</keyword>
<evidence type="ECO:0000256" key="1">
    <source>
        <dbReference type="ARBA" id="ARBA00000966"/>
    </source>
</evidence>
<keyword evidence="8" id="KW-0624">Polysaccharide degradation</keyword>
<dbReference type="EMBL" id="JAJEQM010000003">
    <property type="protein sequence ID" value="MCC2209861.1"/>
    <property type="molecule type" value="Genomic_DNA"/>
</dbReference>
<dbReference type="Pfam" id="PF00395">
    <property type="entry name" value="SLH"/>
    <property type="match status" value="2"/>
</dbReference>
<evidence type="ECO:0000313" key="13">
    <source>
        <dbReference type="EMBL" id="MCC2209861.1"/>
    </source>
</evidence>
<feature type="region of interest" description="Disordered" evidence="10">
    <location>
        <begin position="199"/>
        <end position="223"/>
    </location>
</feature>
<evidence type="ECO:0000259" key="12">
    <source>
        <dbReference type="PROSITE" id="PS51272"/>
    </source>
</evidence>
<dbReference type="RefSeq" id="WP_308455944.1">
    <property type="nucleotide sequence ID" value="NZ_JAJEQM010000003.1"/>
</dbReference>
<dbReference type="PANTHER" id="PTHR34142">
    <property type="entry name" value="ENDO-BETA-1,4-GLUCANASE A"/>
    <property type="match status" value="1"/>
</dbReference>
<feature type="compositionally biased region" description="Polar residues" evidence="10">
    <location>
        <begin position="205"/>
        <end position="215"/>
    </location>
</feature>
<dbReference type="PROSITE" id="PS00659">
    <property type="entry name" value="GLYCOSYL_HYDROL_F5"/>
    <property type="match status" value="1"/>
</dbReference>
<feature type="domain" description="SLH" evidence="12">
    <location>
        <begin position="139"/>
        <end position="202"/>
    </location>
</feature>
<accession>A0AAE3DXT3</accession>
<evidence type="ECO:0000256" key="5">
    <source>
        <dbReference type="ARBA" id="ARBA00023001"/>
    </source>
</evidence>
<comment type="similarity">
    <text evidence="9">Belongs to the glycosyl hydrolase 5 (cellulase A) family.</text>
</comment>
<keyword evidence="7 9" id="KW-0326">Glycosidase</keyword>
<evidence type="ECO:0000256" key="7">
    <source>
        <dbReference type="ARBA" id="ARBA00023295"/>
    </source>
</evidence>
<dbReference type="InterPro" id="IPR001119">
    <property type="entry name" value="SLH_dom"/>
</dbReference>
<evidence type="ECO:0000256" key="9">
    <source>
        <dbReference type="RuleBase" id="RU361153"/>
    </source>
</evidence>
<dbReference type="AlphaFoldDB" id="A0AAE3DXT3"/>
<feature type="chain" id="PRO_5042130953" description="cellulase" evidence="11">
    <location>
        <begin position="23"/>
        <end position="507"/>
    </location>
</feature>
<evidence type="ECO:0000256" key="6">
    <source>
        <dbReference type="ARBA" id="ARBA00023277"/>
    </source>
</evidence>
<comment type="caution">
    <text evidence="13">The sequence shown here is derived from an EMBL/GenBank/DDBJ whole genome shotgun (WGS) entry which is preliminary data.</text>
</comment>
<dbReference type="GO" id="GO:0008810">
    <property type="term" value="F:cellulase activity"/>
    <property type="evidence" value="ECO:0007669"/>
    <property type="project" value="UniProtKB-EC"/>
</dbReference>
<organism evidence="13 14">
    <name type="scientific">Hominilimicola fabiformis</name>
    <dbReference type="NCBI Taxonomy" id="2885356"/>
    <lineage>
        <taxon>Bacteria</taxon>
        <taxon>Bacillati</taxon>
        <taxon>Bacillota</taxon>
        <taxon>Clostridia</taxon>
        <taxon>Eubacteriales</taxon>
        <taxon>Oscillospiraceae</taxon>
        <taxon>Hominilimicola</taxon>
    </lineage>
</organism>
<dbReference type="PROSITE" id="PS51272">
    <property type="entry name" value="SLH"/>
    <property type="match status" value="2"/>
</dbReference>
<dbReference type="SUPFAM" id="SSF51445">
    <property type="entry name" value="(Trans)glycosidases"/>
    <property type="match status" value="1"/>
</dbReference>
<keyword evidence="3" id="KW-0677">Repeat</keyword>
<evidence type="ECO:0000256" key="2">
    <source>
        <dbReference type="ARBA" id="ARBA00012601"/>
    </source>
</evidence>
<dbReference type="EC" id="3.2.1.4" evidence="2"/>
<keyword evidence="4 9" id="KW-0378">Hydrolase</keyword>
<evidence type="ECO:0000313" key="14">
    <source>
        <dbReference type="Proteomes" id="UP001198242"/>
    </source>
</evidence>
<evidence type="ECO:0000256" key="3">
    <source>
        <dbReference type="ARBA" id="ARBA00022737"/>
    </source>
</evidence>
<feature type="signal peptide" evidence="11">
    <location>
        <begin position="1"/>
        <end position="22"/>
    </location>
</feature>
<dbReference type="PANTHER" id="PTHR34142:SF1">
    <property type="entry name" value="GLYCOSIDE HYDROLASE FAMILY 5 DOMAIN-CONTAINING PROTEIN"/>
    <property type="match status" value="1"/>
</dbReference>
<sequence>MKRKIFILTALVMMIFCVNACAFSDVQSGSWYYDNVTDMTNQGYLSGYEDGTFRPDGTVTKAELVSIVGRIAGLQESAKQNNHWADGMVQTALTKGLFDWDEIPPTAQTYDEPITRQLAVKIVMNAFFKEERGDYNRVSSSVSDFAQLDGRYYDSMIAAYCKGIVYGDDKGNLNPKSSITRAEACAIIMRAASMKGDLKPYEPTVTEQPKPQTTRKGGVSENGALHVDGTQLMNENNEPVVLHGMSSHGLQWFGNFATENAVKATADYGANLFRCAMYTDEGGYISNPSVKDTLINAVDSAIRQDMYVIIDWHILSDGNPMQHIDDAVDFFGEMSERYKDSNAVLYEICNEPNGNVTWNDNVKPYAETVIPVIRANTNAIILVGSPTWSQDLHEAAKNPINAENIMYTCHFYAGTHTDWLRQRIDDCGLPVFVSEWGTSAADGNGGVYLDEAQRWIDFMNERGISWANWSLCDKSESSAALVNGANVNDGISEDELTESGKFVFKNF</sequence>
<protein>
    <recommendedName>
        <fullName evidence="2">cellulase</fullName>
        <ecNumber evidence="2">3.2.1.4</ecNumber>
    </recommendedName>
</protein>
<name>A0AAE3DXT3_9FIRM</name>